<evidence type="ECO:0000256" key="1">
    <source>
        <dbReference type="SAM" id="MobiDB-lite"/>
    </source>
</evidence>
<dbReference type="Proteomes" id="UP000570595">
    <property type="component" value="Unassembled WGS sequence"/>
</dbReference>
<evidence type="ECO:0000313" key="2">
    <source>
        <dbReference type="EMBL" id="KAF4658339.1"/>
    </source>
</evidence>
<dbReference type="EMBL" id="JABAHT010000313">
    <property type="protein sequence ID" value="KAF4658339.1"/>
    <property type="molecule type" value="Genomic_DNA"/>
</dbReference>
<organism evidence="2 3">
    <name type="scientific">Perkinsus olseni</name>
    <name type="common">Perkinsus atlanticus</name>
    <dbReference type="NCBI Taxonomy" id="32597"/>
    <lineage>
        <taxon>Eukaryota</taxon>
        <taxon>Sar</taxon>
        <taxon>Alveolata</taxon>
        <taxon>Perkinsozoa</taxon>
        <taxon>Perkinsea</taxon>
        <taxon>Perkinsida</taxon>
        <taxon>Perkinsidae</taxon>
        <taxon>Perkinsus</taxon>
    </lineage>
</organism>
<proteinExistence type="predicted"/>
<gene>
    <name evidence="2" type="ORF">FOZ61_005703</name>
</gene>
<reference evidence="2 3" key="1">
    <citation type="submission" date="2020-04" db="EMBL/GenBank/DDBJ databases">
        <title>Perkinsus olseni comparative genomics.</title>
        <authorList>
            <person name="Bogema D.R."/>
        </authorList>
    </citation>
    <scope>NUCLEOTIDE SEQUENCE [LARGE SCALE GENOMIC DNA]</scope>
    <source>
        <strain evidence="2">ATCC PRA-179</strain>
    </source>
</reference>
<feature type="compositionally biased region" description="Basic residues" evidence="1">
    <location>
        <begin position="44"/>
        <end position="55"/>
    </location>
</feature>
<dbReference type="OrthoDB" id="10512854at2759"/>
<feature type="region of interest" description="Disordered" evidence="1">
    <location>
        <begin position="22"/>
        <end position="72"/>
    </location>
</feature>
<protein>
    <submittedName>
        <fullName evidence="2">Uncharacterized protein</fullName>
    </submittedName>
</protein>
<accession>A0A7J6LGC6</accession>
<comment type="caution">
    <text evidence="2">The sequence shown here is derived from an EMBL/GenBank/DDBJ whole genome shotgun (WGS) entry which is preliminary data.</text>
</comment>
<feature type="compositionally biased region" description="Polar residues" evidence="1">
    <location>
        <begin position="25"/>
        <end position="36"/>
    </location>
</feature>
<dbReference type="AlphaFoldDB" id="A0A7J6LGC6"/>
<evidence type="ECO:0000313" key="3">
    <source>
        <dbReference type="Proteomes" id="UP000570595"/>
    </source>
</evidence>
<name>A0A7J6LGC6_PEROL</name>
<sequence length="180" mass="20091">MFSPNRMERGVVRVVPVIEVSPISTPGTKSGNTTGVSDSSSRRESRRFRRGRRSQKALANSYTKADHGSQEPRVKLMPASAVDAAIVLSALQRLVEHCGWNDKTRNIVGEEAWTILQVERSNNRRLVKKAPMVKDDGAKLRRELRGAATAEELTRLIEKAAKAGYKHEAEMGMRKLLKLK</sequence>